<dbReference type="InterPro" id="IPR002213">
    <property type="entry name" value="UDP_glucos_trans"/>
</dbReference>
<comment type="caution">
    <text evidence="3">The sequence shown here is derived from an EMBL/GenBank/DDBJ whole genome shotgun (WGS) entry which is preliminary data.</text>
</comment>
<gene>
    <name evidence="3" type="primary">g11059</name>
    <name evidence="3" type="ORF">VP750_LOCUS9910</name>
</gene>
<accession>A0ABP1G790</accession>
<keyword evidence="4" id="KW-1185">Reference proteome</keyword>
<dbReference type="EMBL" id="CAXHTA020000017">
    <property type="protein sequence ID" value="CAL5228004.1"/>
    <property type="molecule type" value="Genomic_DNA"/>
</dbReference>
<dbReference type="Proteomes" id="UP001497392">
    <property type="component" value="Unassembled WGS sequence"/>
</dbReference>
<proteinExistence type="predicted"/>
<dbReference type="SUPFAM" id="SSF53756">
    <property type="entry name" value="UDP-Glycosyltransferase/glycogen phosphorylase"/>
    <property type="match status" value="1"/>
</dbReference>
<evidence type="ECO:0000313" key="4">
    <source>
        <dbReference type="Proteomes" id="UP001497392"/>
    </source>
</evidence>
<dbReference type="Pfam" id="PF00201">
    <property type="entry name" value="UDPGT"/>
    <property type="match status" value="1"/>
</dbReference>
<keyword evidence="2" id="KW-0808">Transferase</keyword>
<evidence type="ECO:0000256" key="2">
    <source>
        <dbReference type="ARBA" id="ARBA00022679"/>
    </source>
</evidence>
<dbReference type="InterPro" id="IPR050271">
    <property type="entry name" value="UDP-glycosyltransferase"/>
</dbReference>
<evidence type="ECO:0000256" key="1">
    <source>
        <dbReference type="ARBA" id="ARBA00022676"/>
    </source>
</evidence>
<dbReference type="PANTHER" id="PTHR48043">
    <property type="entry name" value="EG:EG0003.4 PROTEIN-RELATED"/>
    <property type="match status" value="1"/>
</dbReference>
<keyword evidence="1" id="KW-0328">Glycosyltransferase</keyword>
<reference evidence="3 4" key="1">
    <citation type="submission" date="2024-06" db="EMBL/GenBank/DDBJ databases">
        <authorList>
            <person name="Kraege A."/>
            <person name="Thomma B."/>
        </authorList>
    </citation>
    <scope>NUCLEOTIDE SEQUENCE [LARGE SCALE GENOMIC DNA]</scope>
</reference>
<protein>
    <submittedName>
        <fullName evidence="3">G11059 protein</fullName>
    </submittedName>
</protein>
<sequence>MPDEAALAELKLGTNTKAAYHGVPVVALPFRIHNYEPDNAAKMIAKGMGVRISQKDITKPAFTEAIKKVLQDPRYAAAAAKVSQKLRARPTRRTPVQEAADWVEHALETDLDPYLRTPEEEMSFVARHNLDVYPFVAVAAWGAIGPIIRQSYAMAKFLVPGLMKVGRPILIQLGCHNLVLWAEEMLRIRWRLTL</sequence>
<dbReference type="Gene3D" id="3.40.50.2000">
    <property type="entry name" value="Glycogen Phosphorylase B"/>
    <property type="match status" value="1"/>
</dbReference>
<name>A0ABP1G790_9CHLO</name>
<evidence type="ECO:0000313" key="3">
    <source>
        <dbReference type="EMBL" id="CAL5228004.1"/>
    </source>
</evidence>
<organism evidence="3 4">
    <name type="scientific">Coccomyxa viridis</name>
    <dbReference type="NCBI Taxonomy" id="1274662"/>
    <lineage>
        <taxon>Eukaryota</taxon>
        <taxon>Viridiplantae</taxon>
        <taxon>Chlorophyta</taxon>
        <taxon>core chlorophytes</taxon>
        <taxon>Trebouxiophyceae</taxon>
        <taxon>Trebouxiophyceae incertae sedis</taxon>
        <taxon>Coccomyxaceae</taxon>
        <taxon>Coccomyxa</taxon>
    </lineage>
</organism>
<dbReference type="PANTHER" id="PTHR48043:SF145">
    <property type="entry name" value="FI06409P-RELATED"/>
    <property type="match status" value="1"/>
</dbReference>